<evidence type="ECO:0000256" key="1">
    <source>
        <dbReference type="SAM" id="MobiDB-lite"/>
    </source>
</evidence>
<accession>A0A2N8KXN6</accession>
<feature type="compositionally biased region" description="Polar residues" evidence="1">
    <location>
        <begin position="224"/>
        <end position="234"/>
    </location>
</feature>
<keyword evidence="4" id="KW-1185">Reference proteome</keyword>
<proteinExistence type="predicted"/>
<evidence type="ECO:0000313" key="3">
    <source>
        <dbReference type="EMBL" id="PND38181.1"/>
    </source>
</evidence>
<dbReference type="AlphaFoldDB" id="A0A2N8KXN6"/>
<dbReference type="Gene3D" id="3.40.50.1460">
    <property type="match status" value="1"/>
</dbReference>
<organism evidence="3 4">
    <name type="scientific">Kinneretia aquatilis</name>
    <dbReference type="NCBI Taxonomy" id="2070761"/>
    <lineage>
        <taxon>Bacteria</taxon>
        <taxon>Pseudomonadati</taxon>
        <taxon>Pseudomonadota</taxon>
        <taxon>Betaproteobacteria</taxon>
        <taxon>Burkholderiales</taxon>
        <taxon>Sphaerotilaceae</taxon>
        <taxon>Roseateles</taxon>
    </lineage>
</organism>
<sequence length="565" mass="59583">MERRLTPPPLPQLSRRTLIQRGTALGLSPSLATLGSASAGLGLLAAPRPAGSAPSPQALPVTVLYRREAAGASARLDPVVQTATLSLEEAFQQQGLRVLQPSAQVYQLMDGGPGVVVTFAEDAGYSMVFSAYRNLRPVPGQEAGIAEVRLQARVFVGRQILVSDEGRGQMFTRLEDGQQEFGERRALELAARQAARDLAERTGQRLRQHSMAPVKPGGNADLVASSQTISTPETQLPPAAPPPPPPPPPPAAPPAVPSPAPSQAPTAAPPAAPTPAPTPMPPAAANPSLSLPPPSKRWALVVGISDYSSVRQREGIEISDLQGVAKDTENFAQAMLDMGMPRKNLAVLRNADATSEAIRRALKQLARQVAPDDMVVFALSAHGGSKDISISGYGAPILSDFKRSGDNASALDFWELQSLCKSLPCQQVLWVIDTCFSGNAARDLVTVEISAQGVQAAQGIGGPDANRVAQGFGAGDGKAFAVVTAASSEEVSWDTPAKGGIFTVHMLAALRAAQGRSSIEQLVVKEIRPKVIEQSRDICRRRRDCPMPQQTPVFAYAGLGNQIKL</sequence>
<dbReference type="Proteomes" id="UP000235916">
    <property type="component" value="Unassembled WGS sequence"/>
</dbReference>
<dbReference type="Pfam" id="PF00656">
    <property type="entry name" value="Peptidase_C14"/>
    <property type="match status" value="1"/>
</dbReference>
<evidence type="ECO:0000313" key="4">
    <source>
        <dbReference type="Proteomes" id="UP000235916"/>
    </source>
</evidence>
<dbReference type="GO" id="GO:0006508">
    <property type="term" value="P:proteolysis"/>
    <property type="evidence" value="ECO:0007669"/>
    <property type="project" value="InterPro"/>
</dbReference>
<dbReference type="SUPFAM" id="SSF52129">
    <property type="entry name" value="Caspase-like"/>
    <property type="match status" value="1"/>
</dbReference>
<reference evidence="3 4" key="1">
    <citation type="submission" date="2018-01" db="EMBL/GenBank/DDBJ databases">
        <title>Draft genome sequence of Paucibacter aquatile CR182 isolated from freshwater of the Nakdong River.</title>
        <authorList>
            <person name="Choi A."/>
            <person name="Chung E.J."/>
        </authorList>
    </citation>
    <scope>NUCLEOTIDE SEQUENCE [LARGE SCALE GENOMIC DNA]</scope>
    <source>
        <strain evidence="3 4">CR182</strain>
    </source>
</reference>
<dbReference type="InterPro" id="IPR029030">
    <property type="entry name" value="Caspase-like_dom_sf"/>
</dbReference>
<dbReference type="PROSITE" id="PS51318">
    <property type="entry name" value="TAT"/>
    <property type="match status" value="1"/>
</dbReference>
<feature type="compositionally biased region" description="Pro residues" evidence="1">
    <location>
        <begin position="238"/>
        <end position="292"/>
    </location>
</feature>
<comment type="caution">
    <text evidence="3">The sequence shown here is derived from an EMBL/GenBank/DDBJ whole genome shotgun (WGS) entry which is preliminary data.</text>
</comment>
<name>A0A2N8KXN6_9BURK</name>
<feature type="region of interest" description="Disordered" evidence="1">
    <location>
        <begin position="195"/>
        <end position="292"/>
    </location>
</feature>
<dbReference type="InterPro" id="IPR006311">
    <property type="entry name" value="TAT_signal"/>
</dbReference>
<dbReference type="InterPro" id="IPR011600">
    <property type="entry name" value="Pept_C14_caspase"/>
</dbReference>
<dbReference type="GO" id="GO:0004197">
    <property type="term" value="F:cysteine-type endopeptidase activity"/>
    <property type="evidence" value="ECO:0007669"/>
    <property type="project" value="InterPro"/>
</dbReference>
<evidence type="ECO:0000259" key="2">
    <source>
        <dbReference type="Pfam" id="PF00656"/>
    </source>
</evidence>
<feature type="domain" description="Peptidase C14 caspase" evidence="2">
    <location>
        <begin position="296"/>
        <end position="550"/>
    </location>
</feature>
<dbReference type="EMBL" id="POSP01000003">
    <property type="protein sequence ID" value="PND38181.1"/>
    <property type="molecule type" value="Genomic_DNA"/>
</dbReference>
<gene>
    <name evidence="3" type="ORF">C1O66_12070</name>
</gene>
<protein>
    <recommendedName>
        <fullName evidence="2">Peptidase C14 caspase domain-containing protein</fullName>
    </recommendedName>
</protein>